<dbReference type="Proteomes" id="UP000660680">
    <property type="component" value="Unassembled WGS sequence"/>
</dbReference>
<dbReference type="EMBL" id="BMRB01000007">
    <property type="protein sequence ID" value="GGS54607.1"/>
    <property type="molecule type" value="Genomic_DNA"/>
</dbReference>
<gene>
    <name evidence="1" type="ORF">GCM10010171_57200</name>
</gene>
<evidence type="ECO:0000313" key="2">
    <source>
        <dbReference type="Proteomes" id="UP000660680"/>
    </source>
</evidence>
<proteinExistence type="predicted"/>
<reference evidence="1" key="2">
    <citation type="submission" date="2020-09" db="EMBL/GenBank/DDBJ databases">
        <authorList>
            <person name="Sun Q."/>
            <person name="Ohkuma M."/>
        </authorList>
    </citation>
    <scope>NUCLEOTIDE SEQUENCE</scope>
    <source>
        <strain evidence="1">JCM 3276</strain>
    </source>
</reference>
<comment type="caution">
    <text evidence="1">The sequence shown here is derived from an EMBL/GenBank/DDBJ whole genome shotgun (WGS) entry which is preliminary data.</text>
</comment>
<evidence type="ECO:0000313" key="1">
    <source>
        <dbReference type="EMBL" id="GGS54607.1"/>
    </source>
</evidence>
<name>A0A918GS52_9PSEU</name>
<accession>A0A918GS52</accession>
<protein>
    <submittedName>
        <fullName evidence="1">Uncharacterized protein</fullName>
    </submittedName>
</protein>
<keyword evidence="2" id="KW-1185">Reference proteome</keyword>
<organism evidence="1 2">
    <name type="scientific">Actinokineospora fastidiosa</name>
    <dbReference type="NCBI Taxonomy" id="1816"/>
    <lineage>
        <taxon>Bacteria</taxon>
        <taxon>Bacillati</taxon>
        <taxon>Actinomycetota</taxon>
        <taxon>Actinomycetes</taxon>
        <taxon>Pseudonocardiales</taxon>
        <taxon>Pseudonocardiaceae</taxon>
        <taxon>Actinokineospora</taxon>
    </lineage>
</organism>
<dbReference type="AlphaFoldDB" id="A0A918GS52"/>
<reference evidence="1" key="1">
    <citation type="journal article" date="2014" name="Int. J. Syst. Evol. Microbiol.">
        <title>Complete genome sequence of Corynebacterium casei LMG S-19264T (=DSM 44701T), isolated from a smear-ripened cheese.</title>
        <authorList>
            <consortium name="US DOE Joint Genome Institute (JGI-PGF)"/>
            <person name="Walter F."/>
            <person name="Albersmeier A."/>
            <person name="Kalinowski J."/>
            <person name="Ruckert C."/>
        </authorList>
    </citation>
    <scope>NUCLEOTIDE SEQUENCE</scope>
    <source>
        <strain evidence="1">JCM 3276</strain>
    </source>
</reference>
<sequence length="40" mass="4028">MRFLLWSLIPSASFLGGALATGTPEALWIAALGGLLAPSG</sequence>